<dbReference type="AlphaFoldDB" id="A0A2T0MMJ0"/>
<organism evidence="8 9">
    <name type="scientific">Nonomuraea fuscirosea</name>
    <dbReference type="NCBI Taxonomy" id="1291556"/>
    <lineage>
        <taxon>Bacteria</taxon>
        <taxon>Bacillati</taxon>
        <taxon>Actinomycetota</taxon>
        <taxon>Actinomycetes</taxon>
        <taxon>Streptosporangiales</taxon>
        <taxon>Streptosporangiaceae</taxon>
        <taxon>Nonomuraea</taxon>
    </lineage>
</organism>
<dbReference type="InterPro" id="IPR014284">
    <property type="entry name" value="RNA_pol_sigma-70_dom"/>
</dbReference>
<dbReference type="InterPro" id="IPR000943">
    <property type="entry name" value="RNA_pol_sigma70"/>
</dbReference>
<evidence type="ECO:0000256" key="4">
    <source>
        <dbReference type="ARBA" id="ARBA00023163"/>
    </source>
</evidence>
<dbReference type="PANTHER" id="PTHR30385:SF4">
    <property type="entry name" value="RNA POLYMERASE SIGMA-E FACTOR"/>
    <property type="match status" value="1"/>
</dbReference>
<keyword evidence="3" id="KW-0238">DNA-binding</keyword>
<dbReference type="EMBL" id="PVNG01000021">
    <property type="protein sequence ID" value="PRX59031.1"/>
    <property type="molecule type" value="Genomic_DNA"/>
</dbReference>
<keyword evidence="9" id="KW-1185">Reference proteome</keyword>
<dbReference type="Pfam" id="PF04545">
    <property type="entry name" value="Sigma70_r4"/>
    <property type="match status" value="1"/>
</dbReference>
<keyword evidence="1" id="KW-0805">Transcription regulation</keyword>
<evidence type="ECO:0000256" key="3">
    <source>
        <dbReference type="ARBA" id="ARBA00023125"/>
    </source>
</evidence>
<protein>
    <submittedName>
        <fullName evidence="8">RNA polymerase sigma-B factor</fullName>
    </submittedName>
</protein>
<dbReference type="InterPro" id="IPR007630">
    <property type="entry name" value="RNA_pol_sigma70_r4"/>
</dbReference>
<keyword evidence="4" id="KW-0804">Transcription</keyword>
<dbReference type="SUPFAM" id="SSF88946">
    <property type="entry name" value="Sigma2 domain of RNA polymerase sigma factors"/>
    <property type="match status" value="1"/>
</dbReference>
<evidence type="ECO:0000256" key="1">
    <source>
        <dbReference type="ARBA" id="ARBA00023015"/>
    </source>
</evidence>
<reference evidence="8 9" key="1">
    <citation type="submission" date="2018-03" db="EMBL/GenBank/DDBJ databases">
        <title>Genomic Encyclopedia of Type Strains, Phase III (KMG-III): the genomes of soil and plant-associated and newly described type strains.</title>
        <authorList>
            <person name="Whitman W."/>
        </authorList>
    </citation>
    <scope>NUCLEOTIDE SEQUENCE [LARGE SCALE GENOMIC DNA]</scope>
    <source>
        <strain evidence="8 9">CGMCC 4.7104</strain>
    </source>
</reference>
<gene>
    <name evidence="8" type="ORF">B0I32_121135</name>
</gene>
<dbReference type="InterPro" id="IPR007627">
    <property type="entry name" value="RNA_pol_sigma70_r2"/>
</dbReference>
<dbReference type="NCBIfam" id="TIGR02937">
    <property type="entry name" value="sigma70-ECF"/>
    <property type="match status" value="1"/>
</dbReference>
<feature type="domain" description="RNA polymerase sigma-70 region 2" evidence="6">
    <location>
        <begin position="37"/>
        <end position="106"/>
    </location>
</feature>
<evidence type="ECO:0000313" key="9">
    <source>
        <dbReference type="Proteomes" id="UP000238312"/>
    </source>
</evidence>
<dbReference type="Proteomes" id="UP000238312">
    <property type="component" value="Unassembled WGS sequence"/>
</dbReference>
<dbReference type="InterPro" id="IPR007624">
    <property type="entry name" value="RNA_pol_sigma70_r3"/>
</dbReference>
<name>A0A2T0MMJ0_9ACTN</name>
<dbReference type="RefSeq" id="WP_106248595.1">
    <property type="nucleotide sequence ID" value="NZ_PVNG01000021.1"/>
</dbReference>
<accession>A0A2T0MMJ0</accession>
<evidence type="ECO:0000256" key="2">
    <source>
        <dbReference type="ARBA" id="ARBA00023082"/>
    </source>
</evidence>
<dbReference type="CDD" id="cd06171">
    <property type="entry name" value="Sigma70_r4"/>
    <property type="match status" value="1"/>
</dbReference>
<dbReference type="PANTHER" id="PTHR30385">
    <property type="entry name" value="SIGMA FACTOR F FLAGELLAR"/>
    <property type="match status" value="1"/>
</dbReference>
<dbReference type="Gene3D" id="1.20.120.1810">
    <property type="match status" value="1"/>
</dbReference>
<feature type="domain" description="RNA polymerase sigma-70 region 3" evidence="5">
    <location>
        <begin position="116"/>
        <end position="183"/>
    </location>
</feature>
<dbReference type="InterPro" id="IPR013325">
    <property type="entry name" value="RNA_pol_sigma_r2"/>
</dbReference>
<evidence type="ECO:0000259" key="6">
    <source>
        <dbReference type="Pfam" id="PF04542"/>
    </source>
</evidence>
<dbReference type="Pfam" id="PF04542">
    <property type="entry name" value="Sigma70_r2"/>
    <property type="match status" value="1"/>
</dbReference>
<comment type="caution">
    <text evidence="8">The sequence shown here is derived from an EMBL/GenBank/DDBJ whole genome shotgun (WGS) entry which is preliminary data.</text>
</comment>
<evidence type="ECO:0000259" key="5">
    <source>
        <dbReference type="Pfam" id="PF04539"/>
    </source>
</evidence>
<dbReference type="GO" id="GO:0006352">
    <property type="term" value="P:DNA-templated transcription initiation"/>
    <property type="evidence" value="ECO:0007669"/>
    <property type="project" value="InterPro"/>
</dbReference>
<dbReference type="GO" id="GO:0016987">
    <property type="term" value="F:sigma factor activity"/>
    <property type="evidence" value="ECO:0007669"/>
    <property type="project" value="UniProtKB-KW"/>
</dbReference>
<dbReference type="Gene3D" id="1.20.140.160">
    <property type="match status" value="1"/>
</dbReference>
<dbReference type="Pfam" id="PF04539">
    <property type="entry name" value="Sigma70_r3"/>
    <property type="match status" value="1"/>
</dbReference>
<proteinExistence type="predicted"/>
<dbReference type="PRINTS" id="PR00046">
    <property type="entry name" value="SIGMA70FCT"/>
</dbReference>
<dbReference type="SUPFAM" id="SSF88659">
    <property type="entry name" value="Sigma3 and sigma4 domains of RNA polymerase sigma factors"/>
    <property type="match status" value="2"/>
</dbReference>
<dbReference type="InterPro" id="IPR013324">
    <property type="entry name" value="RNA_pol_sigma_r3/r4-like"/>
</dbReference>
<sequence length="257" mass="28893">MAVLDIPLEQMTAEELLIEMARPQTPESHKVRLRERLVETHAWMAKSLARRYRNRGEPMEDLLQAAYVGMIKAINRFDARLGHDFRRYAAVTMAGEVKRHFRDRAWAIRVPRVHQERRSQLTRLSADLSQALGRSPTVAELAADMGLSQEDVLLTMDASAAYTAMSLDAPFDTNDSTSVSLADVLPCTDEALDTIVGTQSVKPLIDALPEREKNILLLRFYGNHTQAEIAAEFGISQMHVSRILRNVLGRLRSALTD</sequence>
<feature type="domain" description="RNA polymerase sigma-70 region 4" evidence="7">
    <location>
        <begin position="205"/>
        <end position="252"/>
    </location>
</feature>
<dbReference type="NCBIfam" id="TIGR02980">
    <property type="entry name" value="SigBFG"/>
    <property type="match status" value="1"/>
</dbReference>
<dbReference type="InterPro" id="IPR014322">
    <property type="entry name" value="RNA_pol_sigma-B/F/G"/>
</dbReference>
<evidence type="ECO:0000259" key="7">
    <source>
        <dbReference type="Pfam" id="PF04545"/>
    </source>
</evidence>
<dbReference type="OrthoDB" id="9804285at2"/>
<dbReference type="GO" id="GO:0003677">
    <property type="term" value="F:DNA binding"/>
    <property type="evidence" value="ECO:0007669"/>
    <property type="project" value="UniProtKB-KW"/>
</dbReference>
<keyword evidence="2" id="KW-0731">Sigma factor</keyword>
<evidence type="ECO:0000313" key="8">
    <source>
        <dbReference type="EMBL" id="PRX59031.1"/>
    </source>
</evidence>